<organism evidence="1 2">
    <name type="scientific">Reticulomyxa filosa</name>
    <dbReference type="NCBI Taxonomy" id="46433"/>
    <lineage>
        <taxon>Eukaryota</taxon>
        <taxon>Sar</taxon>
        <taxon>Rhizaria</taxon>
        <taxon>Retaria</taxon>
        <taxon>Foraminifera</taxon>
        <taxon>Monothalamids</taxon>
        <taxon>Reticulomyxidae</taxon>
        <taxon>Reticulomyxa</taxon>
    </lineage>
</organism>
<keyword evidence="2" id="KW-1185">Reference proteome</keyword>
<dbReference type="AlphaFoldDB" id="X6L8B8"/>
<accession>X6L8B8</accession>
<dbReference type="Proteomes" id="UP000023152">
    <property type="component" value="Unassembled WGS sequence"/>
</dbReference>
<sequence length="197" mass="21616">MQKEYLILTPLNLKIGNESDGTIQLRDRLDGNFAIESFVTTFQPYTIINGVNNYLPITTYGNVTLTPGIYDGTSLATMLSTAISAVLSGGVTMAVTYSGVTNKLTFTTSDSSSVQFAFRTSNSASTCHRILGFSYADVTVTSGSSSTKPIDLQPLDFLYVYFLQESQKIEGYSVTASMYIPWCSRQGKMTKEIEYKT</sequence>
<protein>
    <submittedName>
        <fullName evidence="1">Uncharacterized protein</fullName>
    </submittedName>
</protein>
<dbReference type="EMBL" id="ASPP01049018">
    <property type="protein sequence ID" value="ETN97663.1"/>
    <property type="molecule type" value="Genomic_DNA"/>
</dbReference>
<name>X6L8B8_RETFI</name>
<proteinExistence type="predicted"/>
<evidence type="ECO:0000313" key="1">
    <source>
        <dbReference type="EMBL" id="ETN97663.1"/>
    </source>
</evidence>
<reference evidence="1 2" key="1">
    <citation type="journal article" date="2013" name="Curr. Biol.">
        <title>The Genome of the Foraminiferan Reticulomyxa filosa.</title>
        <authorList>
            <person name="Glockner G."/>
            <person name="Hulsmann N."/>
            <person name="Schleicher M."/>
            <person name="Noegel A.A."/>
            <person name="Eichinger L."/>
            <person name="Gallinger C."/>
            <person name="Pawlowski J."/>
            <person name="Sierra R."/>
            <person name="Euteneuer U."/>
            <person name="Pillet L."/>
            <person name="Moustafa A."/>
            <person name="Platzer M."/>
            <person name="Groth M."/>
            <person name="Szafranski K."/>
            <person name="Schliwa M."/>
        </authorList>
    </citation>
    <scope>NUCLEOTIDE SEQUENCE [LARGE SCALE GENOMIC DNA]</scope>
</reference>
<evidence type="ECO:0000313" key="2">
    <source>
        <dbReference type="Proteomes" id="UP000023152"/>
    </source>
</evidence>
<comment type="caution">
    <text evidence="1">The sequence shown here is derived from an EMBL/GenBank/DDBJ whole genome shotgun (WGS) entry which is preliminary data.</text>
</comment>
<gene>
    <name evidence="1" type="ORF">RFI_39871</name>
</gene>